<dbReference type="EMBL" id="BSXV01001290">
    <property type="protein sequence ID" value="GME92356.1"/>
    <property type="molecule type" value="Genomic_DNA"/>
</dbReference>
<keyword evidence="2" id="KW-1185">Reference proteome</keyword>
<name>A0ACB5TNY4_CANBO</name>
<comment type="caution">
    <text evidence="1">The sequence shown here is derived from an EMBL/GenBank/DDBJ whole genome shotgun (WGS) entry which is preliminary data.</text>
</comment>
<proteinExistence type="predicted"/>
<reference evidence="1" key="1">
    <citation type="submission" date="2023-04" db="EMBL/GenBank/DDBJ databases">
        <title>Candida boidinii NBRC 1967.</title>
        <authorList>
            <person name="Ichikawa N."/>
            <person name="Sato H."/>
            <person name="Tonouchi N."/>
        </authorList>
    </citation>
    <scope>NUCLEOTIDE SEQUENCE</scope>
    <source>
        <strain evidence="1">NBRC 1967</strain>
    </source>
</reference>
<evidence type="ECO:0000313" key="1">
    <source>
        <dbReference type="EMBL" id="GME92356.1"/>
    </source>
</evidence>
<evidence type="ECO:0000313" key="2">
    <source>
        <dbReference type="Proteomes" id="UP001165101"/>
    </source>
</evidence>
<organism evidence="1 2">
    <name type="scientific">Candida boidinii</name>
    <name type="common">Yeast</name>
    <dbReference type="NCBI Taxonomy" id="5477"/>
    <lineage>
        <taxon>Eukaryota</taxon>
        <taxon>Fungi</taxon>
        <taxon>Dikarya</taxon>
        <taxon>Ascomycota</taxon>
        <taxon>Saccharomycotina</taxon>
        <taxon>Pichiomycetes</taxon>
        <taxon>Pichiales</taxon>
        <taxon>Pichiaceae</taxon>
        <taxon>Ogataea</taxon>
        <taxon>Ogataea/Candida clade</taxon>
    </lineage>
</organism>
<dbReference type="Proteomes" id="UP001165101">
    <property type="component" value="Unassembled WGS sequence"/>
</dbReference>
<accession>A0ACB5TNY4</accession>
<sequence>MSKAQSKKIVEVEEDETDNESFVQTSNAALGFVDVEISEKEQPDIEDSIIGGQPIWLDDRSPPPEEMLMCKNCNSPLHLFLQTYANLENKLYDRVLYVFGCPKPSCRRKPGSFRAIRAIGKDPVKIKEWEDALKREEEEKLNRKLKLEEKKKYTIEVTKDLFSNLGSKDSKKTENAFTSSSNPFDSNPFGNNDSNKATKESNPFDSNPFSATQDKKETTAAPVKNEEEKPKKSMADVLNESTIKEKESKPKKKLSIKLPEFPGYILYVDTEVLDKSHLPDFALPDDVEISNNDSAPPSTKPLPKVSEGSAEKEEISRMLDDPTFQHFTEILAYNPGQVMRYELNGTPLLYSAKDNVSKIFYDEKGRLRDQPLIPNPGYNPSSSRRFELQLMPKMIIDLEEGNEDIINGMEWGTVIVATDESDFIPKLDENHIGYVEEWCGVQWEEEVKRGI</sequence>
<gene>
    <name evidence="1" type="ORF">Cboi01_000270700</name>
</gene>
<protein>
    <submittedName>
        <fullName evidence="1">Unnamed protein product</fullName>
    </submittedName>
</protein>